<dbReference type="Pfam" id="PF04468">
    <property type="entry name" value="PSP1"/>
    <property type="match status" value="1"/>
</dbReference>
<evidence type="ECO:0000256" key="1">
    <source>
        <dbReference type="SAM" id="MobiDB-lite"/>
    </source>
</evidence>
<gene>
    <name evidence="3" type="ORF">STCU_10194</name>
</gene>
<dbReference type="InterPro" id="IPR007557">
    <property type="entry name" value="PSP1_C"/>
</dbReference>
<accession>S9TJ79</accession>
<sequence>MERGLSAAQPRGGRPHDDVPTPSRALYTAAEVEELLTVQLHQSSRKASAAEQPPAPYIVTVDPHAHGYAPPAGATNTLNATPVELLATTALPLRALVLFEGDRGTDCGVVTGIAPLAAEEAHAAPKPRKWKRVLRLATEQEAHYYHHVLPQRAAEEALPYAQQTLVEYNKECTTRGHNTNNNNNNHNNANKPYLSIAIVGAKYQFDGEKLTFYYTSSARVDFRPFVHLLFSYFHCRIWMEQVEGGNNADTWAADRPRDKSAAAARSTPSVASVEESLAPPTAAARPPHHAAAAAAARQKHRPSPKGAAAGSGNDNSEGQAHSRSRHSRGRRGGAAAREEPIPAHPPHPHHKKRKSTQVDLF</sequence>
<dbReference type="Proteomes" id="UP000015354">
    <property type="component" value="Unassembled WGS sequence"/>
</dbReference>
<feature type="compositionally biased region" description="Basic residues" evidence="1">
    <location>
        <begin position="322"/>
        <end position="331"/>
    </location>
</feature>
<dbReference type="EMBL" id="ATMH01010114">
    <property type="protein sequence ID" value="EPY18097.1"/>
    <property type="molecule type" value="Genomic_DNA"/>
</dbReference>
<dbReference type="AlphaFoldDB" id="S9TJ79"/>
<comment type="caution">
    <text evidence="3">The sequence shown here is derived from an EMBL/GenBank/DDBJ whole genome shotgun (WGS) entry which is preliminary data.</text>
</comment>
<name>S9TJ79_9TRYP</name>
<dbReference type="InterPro" id="IPR047767">
    <property type="entry name" value="PSP1-like"/>
</dbReference>
<dbReference type="GO" id="GO:0005737">
    <property type="term" value="C:cytoplasm"/>
    <property type="evidence" value="ECO:0007669"/>
    <property type="project" value="TreeGrafter"/>
</dbReference>
<reference evidence="3 4" key="1">
    <citation type="journal article" date="2013" name="PLoS ONE">
        <title>Predicting the Proteins of Angomonas deanei, Strigomonas culicis and Their Respective Endosymbionts Reveals New Aspects of the Trypanosomatidae Family.</title>
        <authorList>
            <person name="Motta M.C."/>
            <person name="Martins A.C."/>
            <person name="de Souza S.S."/>
            <person name="Catta-Preta C.M."/>
            <person name="Silva R."/>
            <person name="Klein C.C."/>
            <person name="de Almeida L.G."/>
            <person name="de Lima Cunha O."/>
            <person name="Ciapina L.P."/>
            <person name="Brocchi M."/>
            <person name="Colabardini A.C."/>
            <person name="de Araujo Lima B."/>
            <person name="Machado C.R."/>
            <person name="de Almeida Soares C.M."/>
            <person name="Probst C.M."/>
            <person name="de Menezes C.B."/>
            <person name="Thompson C.E."/>
            <person name="Bartholomeu D.C."/>
            <person name="Gradia D.F."/>
            <person name="Pavoni D.P."/>
            <person name="Grisard E.C."/>
            <person name="Fantinatti-Garboggini F."/>
            <person name="Marchini F.K."/>
            <person name="Rodrigues-Luiz G.F."/>
            <person name="Wagner G."/>
            <person name="Goldman G.H."/>
            <person name="Fietto J.L."/>
            <person name="Elias M.C."/>
            <person name="Goldman M.H."/>
            <person name="Sagot M.F."/>
            <person name="Pereira M."/>
            <person name="Stoco P.H."/>
            <person name="de Mendonca-Neto R.P."/>
            <person name="Teixeira S.M."/>
            <person name="Maciel T.E."/>
            <person name="de Oliveira Mendes T.A."/>
            <person name="Urmenyi T.P."/>
            <person name="de Souza W."/>
            <person name="Schenkman S."/>
            <person name="de Vasconcelos A.T."/>
        </authorList>
    </citation>
    <scope>NUCLEOTIDE SEQUENCE [LARGE SCALE GENOMIC DNA]</scope>
</reference>
<protein>
    <recommendedName>
        <fullName evidence="2">PSP1 C-terminal domain-containing protein</fullName>
    </recommendedName>
</protein>
<feature type="domain" description="PSP1 C-terminal" evidence="2">
    <location>
        <begin position="131"/>
        <end position="242"/>
    </location>
</feature>
<evidence type="ECO:0000313" key="4">
    <source>
        <dbReference type="Proteomes" id="UP000015354"/>
    </source>
</evidence>
<dbReference type="PANTHER" id="PTHR43830">
    <property type="entry name" value="PROTEIN PSP1"/>
    <property type="match status" value="1"/>
</dbReference>
<organism evidence="3 4">
    <name type="scientific">Strigomonas culicis</name>
    <dbReference type="NCBI Taxonomy" id="28005"/>
    <lineage>
        <taxon>Eukaryota</taxon>
        <taxon>Discoba</taxon>
        <taxon>Euglenozoa</taxon>
        <taxon>Kinetoplastea</taxon>
        <taxon>Metakinetoplastina</taxon>
        <taxon>Trypanosomatida</taxon>
        <taxon>Trypanosomatidae</taxon>
        <taxon>Strigomonadinae</taxon>
        <taxon>Strigomonas</taxon>
    </lineage>
</organism>
<dbReference type="PROSITE" id="PS51411">
    <property type="entry name" value="PSP1_C"/>
    <property type="match status" value="1"/>
</dbReference>
<dbReference type="PANTHER" id="PTHR43830:SF3">
    <property type="entry name" value="PROTEIN PSP1"/>
    <property type="match status" value="1"/>
</dbReference>
<evidence type="ECO:0000313" key="3">
    <source>
        <dbReference type="EMBL" id="EPY18097.1"/>
    </source>
</evidence>
<dbReference type="OrthoDB" id="243127at2759"/>
<feature type="region of interest" description="Disordered" evidence="1">
    <location>
        <begin position="1"/>
        <end position="22"/>
    </location>
</feature>
<keyword evidence="4" id="KW-1185">Reference proteome</keyword>
<proteinExistence type="predicted"/>
<feature type="compositionally biased region" description="Low complexity" evidence="1">
    <location>
        <begin position="278"/>
        <end position="296"/>
    </location>
</feature>
<evidence type="ECO:0000259" key="2">
    <source>
        <dbReference type="PROSITE" id="PS51411"/>
    </source>
</evidence>
<feature type="compositionally biased region" description="Basic residues" evidence="1">
    <location>
        <begin position="346"/>
        <end position="355"/>
    </location>
</feature>
<feature type="region of interest" description="Disordered" evidence="1">
    <location>
        <begin position="249"/>
        <end position="361"/>
    </location>
</feature>